<keyword evidence="1" id="KW-0175">Coiled coil</keyword>
<keyword evidence="3" id="KW-1185">Reference proteome</keyword>
<dbReference type="Pfam" id="PF04375">
    <property type="entry name" value="HemX"/>
    <property type="match status" value="1"/>
</dbReference>
<evidence type="ECO:0000256" key="1">
    <source>
        <dbReference type="SAM" id="Coils"/>
    </source>
</evidence>
<protein>
    <submittedName>
        <fullName evidence="2">Uroporphyrinogen-III C-methyltransferase</fullName>
    </submittedName>
</protein>
<dbReference type="KEGG" id="tcn:H9L16_04335"/>
<dbReference type="GO" id="GO:0008168">
    <property type="term" value="F:methyltransferase activity"/>
    <property type="evidence" value="ECO:0007669"/>
    <property type="project" value="UniProtKB-KW"/>
</dbReference>
<evidence type="ECO:0000313" key="3">
    <source>
        <dbReference type="Proteomes" id="UP000515804"/>
    </source>
</evidence>
<keyword evidence="2" id="KW-0489">Methyltransferase</keyword>
<keyword evidence="2" id="KW-0808">Transferase</keyword>
<organism evidence="2 3">
    <name type="scientific">Thermomonas carbonis</name>
    <dbReference type="NCBI Taxonomy" id="1463158"/>
    <lineage>
        <taxon>Bacteria</taxon>
        <taxon>Pseudomonadati</taxon>
        <taxon>Pseudomonadota</taxon>
        <taxon>Gammaproteobacteria</taxon>
        <taxon>Lysobacterales</taxon>
        <taxon>Lysobacteraceae</taxon>
        <taxon>Thermomonas</taxon>
    </lineage>
</organism>
<dbReference type="AlphaFoldDB" id="A0A7G9SUK7"/>
<name>A0A7G9SUK7_9GAMM</name>
<dbReference type="RefSeq" id="WP_187554045.1">
    <property type="nucleotide sequence ID" value="NZ_BMZL01000001.1"/>
</dbReference>
<proteinExistence type="predicted"/>
<dbReference type="EMBL" id="CP060719">
    <property type="protein sequence ID" value="QNN71532.1"/>
    <property type="molecule type" value="Genomic_DNA"/>
</dbReference>
<accession>A0A7G9SUK7</accession>
<dbReference type="GO" id="GO:0032259">
    <property type="term" value="P:methylation"/>
    <property type="evidence" value="ECO:0007669"/>
    <property type="project" value="UniProtKB-KW"/>
</dbReference>
<dbReference type="InterPro" id="IPR007470">
    <property type="entry name" value="HemX"/>
</dbReference>
<evidence type="ECO:0000313" key="2">
    <source>
        <dbReference type="EMBL" id="QNN71532.1"/>
    </source>
</evidence>
<sequence>MPKPPAPIAPARRSRAGALLLSVLLILVIAAAAVFAWRHWQALEQQRQSRAEQQRTALDARVESLRQIQRAQTQRLQQAEATNRVLRDELLGIGQRAALLEDSVSKLADPDRHGAQALRLDEIELLLGIGQQRLRLDDDIDGARRALALAAPLLDGLDDPGYLNLRQTLAQEQAALQALGADPRIQANALLERIADGIDASTPIQPAPSLRAPWYQRLFGRFVHRQPTASAGLQQRPDRDAAFAALQIEFSLARAAVERRDTTGLRHALARIDGWLQRLLAGSPGLQQKRRLLAELQALPLRMESPLAGTTLQQLRALRGQ</sequence>
<reference evidence="2 3" key="1">
    <citation type="submission" date="2020-08" db="EMBL/GenBank/DDBJ databases">
        <title>Genome sequence of Thermomonas carbonis KCTC 42013T.</title>
        <authorList>
            <person name="Hyun D.-W."/>
            <person name="Bae J.-W."/>
        </authorList>
    </citation>
    <scope>NUCLEOTIDE SEQUENCE [LARGE SCALE GENOMIC DNA]</scope>
    <source>
        <strain evidence="2 3">KCTC 42013</strain>
    </source>
</reference>
<feature type="coiled-coil region" evidence="1">
    <location>
        <begin position="62"/>
        <end position="89"/>
    </location>
</feature>
<dbReference type="PANTHER" id="PTHR38043">
    <property type="entry name" value="PROTEIN HEMX"/>
    <property type="match status" value="1"/>
</dbReference>
<gene>
    <name evidence="2" type="ORF">H9L16_04335</name>
</gene>
<dbReference type="Proteomes" id="UP000515804">
    <property type="component" value="Chromosome"/>
</dbReference>
<dbReference type="PANTHER" id="PTHR38043:SF1">
    <property type="entry name" value="PROTEIN HEMX"/>
    <property type="match status" value="1"/>
</dbReference>